<dbReference type="EMBL" id="JABWAD010000021">
    <property type="protein sequence ID" value="KAF6071173.1"/>
    <property type="molecule type" value="Genomic_DNA"/>
</dbReference>
<reference evidence="7 8" key="1">
    <citation type="submission" date="2020-03" db="EMBL/GenBank/DDBJ databases">
        <title>FDA dAtabase for Regulatory Grade micrObial Sequences (FDA-ARGOS): Supporting development and validation of Infectious Disease Dx tests.</title>
        <authorList>
            <person name="Campos J."/>
            <person name="Goldberg B."/>
            <person name="Tallon L."/>
            <person name="Sadzewicz L."/>
            <person name="Vavikolanu K."/>
            <person name="Mehta A."/>
            <person name="Aluvathingal J."/>
            <person name="Nadendla S."/>
            <person name="Nandy P."/>
            <person name="Geyer C."/>
            <person name="Yan Y."/>
            <person name="Sichtig H."/>
        </authorList>
    </citation>
    <scope>NUCLEOTIDE SEQUENCE [LARGE SCALE GENOMIC DNA]</scope>
    <source>
        <strain evidence="7 8">FDAARGOS_656</strain>
    </source>
</reference>
<dbReference type="AlphaFoldDB" id="A0A8H6F4P3"/>
<dbReference type="InterPro" id="IPR038744">
    <property type="entry name" value="Hri1_N"/>
</dbReference>
<proteinExistence type="inferred from homology"/>
<dbReference type="CDD" id="cd11692">
    <property type="entry name" value="HRI1_N_like"/>
    <property type="match status" value="1"/>
</dbReference>
<dbReference type="GO" id="GO:0005634">
    <property type="term" value="C:nucleus"/>
    <property type="evidence" value="ECO:0007669"/>
    <property type="project" value="UniProtKB-SubCell"/>
</dbReference>
<dbReference type="Proteomes" id="UP000536275">
    <property type="component" value="Unassembled WGS sequence"/>
</dbReference>
<dbReference type="Gene3D" id="2.40.128.310">
    <property type="entry name" value="Protein HRI1, C-terminal domain"/>
    <property type="match status" value="1"/>
</dbReference>
<evidence type="ECO:0000256" key="1">
    <source>
        <dbReference type="ARBA" id="ARBA00004123"/>
    </source>
</evidence>
<gene>
    <name evidence="7" type="ORF">FOB64_001580</name>
</gene>
<sequence length="245" mass="28146">MVLSTRVSIQWPPKEAEEKTSTLALTTPANNYVDIRIFKTQYPCLNSTLPLPFTQVFELGLAGKEIPLDNDKIKFDNYISTLALQQSIESGLPIFSIDVDIGHFSNYGLDGDRKETGEMKNSEGIIAPYIEIWRSLDPLKHTPQTEVRENTENEPMKTKIKMNVFTLKLMDHLGVLIRIGNWIQGIIQEGNSIHVIRSWYNENLQQWCNLIEYGNSDAFPIQFNGDIDDVVKVRNGWKWKCIERE</sequence>
<evidence type="ECO:0000256" key="3">
    <source>
        <dbReference type="ARBA" id="ARBA00005229"/>
    </source>
</evidence>
<dbReference type="Pfam" id="PF16815">
    <property type="entry name" value="HRI1"/>
    <property type="match status" value="1"/>
</dbReference>
<evidence type="ECO:0000256" key="2">
    <source>
        <dbReference type="ARBA" id="ARBA00004496"/>
    </source>
</evidence>
<comment type="caution">
    <text evidence="7">The sequence shown here is derived from an EMBL/GenBank/DDBJ whole genome shotgun (WGS) entry which is preliminary data.</text>
</comment>
<organism evidence="7 8">
    <name type="scientific">Candida albicans</name>
    <name type="common">Yeast</name>
    <dbReference type="NCBI Taxonomy" id="5476"/>
    <lineage>
        <taxon>Eukaryota</taxon>
        <taxon>Fungi</taxon>
        <taxon>Dikarya</taxon>
        <taxon>Ascomycota</taxon>
        <taxon>Saccharomycotina</taxon>
        <taxon>Pichiomycetes</taxon>
        <taxon>Debaryomycetaceae</taxon>
        <taxon>Candida/Lodderomyces clade</taxon>
        <taxon>Candida</taxon>
    </lineage>
</organism>
<name>A0A8H6F4P3_CANAX</name>
<dbReference type="Gene3D" id="2.40.128.320">
    <property type="entry name" value="Protein HRI1, N-terminal domain"/>
    <property type="match status" value="1"/>
</dbReference>
<keyword evidence="6" id="KW-0539">Nucleus</keyword>
<accession>A0A8H6F4P3</accession>
<evidence type="ECO:0000313" key="7">
    <source>
        <dbReference type="EMBL" id="KAF6071173.1"/>
    </source>
</evidence>
<dbReference type="InterPro" id="IPR031818">
    <property type="entry name" value="Hri1"/>
</dbReference>
<comment type="similarity">
    <text evidence="3">Belongs to the HRI1 family.</text>
</comment>
<dbReference type="InterPro" id="IPR043047">
    <property type="entry name" value="Hri1_N_sf"/>
</dbReference>
<protein>
    <recommendedName>
        <fullName evidence="4">Protein HRI1</fullName>
    </recommendedName>
</protein>
<dbReference type="GO" id="GO:0005737">
    <property type="term" value="C:cytoplasm"/>
    <property type="evidence" value="ECO:0007669"/>
    <property type="project" value="UniProtKB-SubCell"/>
</dbReference>
<evidence type="ECO:0000256" key="5">
    <source>
        <dbReference type="ARBA" id="ARBA00022490"/>
    </source>
</evidence>
<evidence type="ECO:0000313" key="8">
    <source>
        <dbReference type="Proteomes" id="UP000536275"/>
    </source>
</evidence>
<comment type="subcellular location">
    <subcellularLocation>
        <location evidence="2">Cytoplasm</location>
    </subcellularLocation>
    <subcellularLocation>
        <location evidence="1">Nucleus</location>
    </subcellularLocation>
</comment>
<evidence type="ECO:0000256" key="6">
    <source>
        <dbReference type="ARBA" id="ARBA00023242"/>
    </source>
</evidence>
<dbReference type="CDD" id="cd11693">
    <property type="entry name" value="HRI1_C_like"/>
    <property type="match status" value="1"/>
</dbReference>
<evidence type="ECO:0000256" key="4">
    <source>
        <dbReference type="ARBA" id="ARBA00017063"/>
    </source>
</evidence>
<keyword evidence="5" id="KW-0963">Cytoplasm</keyword>
<dbReference type="SMR" id="A0A8H6F4P3"/>